<sequence>MFPPTKRLPSLRLVTGTPKKEIWVFPLKSWRLKEGLWRISMRLIRVAIKVNGRRLIREDEAEEEVVNDFQRVLSKIVDWRPNINGLPFLVLDNEEARALENPFWRKRSLQLFLICVGIRLWV</sequence>
<dbReference type="AlphaFoldDB" id="A0A438KQ43"/>
<organism evidence="1 2">
    <name type="scientific">Vitis vinifera</name>
    <name type="common">Grape</name>
    <dbReference type="NCBI Taxonomy" id="29760"/>
    <lineage>
        <taxon>Eukaryota</taxon>
        <taxon>Viridiplantae</taxon>
        <taxon>Streptophyta</taxon>
        <taxon>Embryophyta</taxon>
        <taxon>Tracheophyta</taxon>
        <taxon>Spermatophyta</taxon>
        <taxon>Magnoliopsida</taxon>
        <taxon>eudicotyledons</taxon>
        <taxon>Gunneridae</taxon>
        <taxon>Pentapetalae</taxon>
        <taxon>rosids</taxon>
        <taxon>Vitales</taxon>
        <taxon>Vitaceae</taxon>
        <taxon>Viteae</taxon>
        <taxon>Vitis</taxon>
    </lineage>
</organism>
<name>A0A438KQ43_VITVI</name>
<evidence type="ECO:0000313" key="1">
    <source>
        <dbReference type="EMBL" id="RVX23330.1"/>
    </source>
</evidence>
<protein>
    <submittedName>
        <fullName evidence="1">Uncharacterized protein</fullName>
    </submittedName>
</protein>
<accession>A0A438KQ43</accession>
<proteinExistence type="predicted"/>
<comment type="caution">
    <text evidence="1">The sequence shown here is derived from an EMBL/GenBank/DDBJ whole genome shotgun (WGS) entry which is preliminary data.</text>
</comment>
<reference evidence="1 2" key="1">
    <citation type="journal article" date="2018" name="PLoS Genet.">
        <title>Population sequencing reveals clonal diversity and ancestral inbreeding in the grapevine cultivar Chardonnay.</title>
        <authorList>
            <person name="Roach M.J."/>
            <person name="Johnson D.L."/>
            <person name="Bohlmann J."/>
            <person name="van Vuuren H.J."/>
            <person name="Jones S.J."/>
            <person name="Pretorius I.S."/>
            <person name="Schmidt S.A."/>
            <person name="Borneman A.R."/>
        </authorList>
    </citation>
    <scope>NUCLEOTIDE SEQUENCE [LARGE SCALE GENOMIC DNA]</scope>
    <source>
        <strain evidence="2">cv. Chardonnay</strain>
        <tissue evidence="1">Leaf</tissue>
    </source>
</reference>
<dbReference type="EMBL" id="QGNW01000001">
    <property type="protein sequence ID" value="RVX23330.1"/>
    <property type="molecule type" value="Genomic_DNA"/>
</dbReference>
<dbReference type="Proteomes" id="UP000288805">
    <property type="component" value="Unassembled WGS sequence"/>
</dbReference>
<gene>
    <name evidence="1" type="ORF">CK203_000426</name>
</gene>
<evidence type="ECO:0000313" key="2">
    <source>
        <dbReference type="Proteomes" id="UP000288805"/>
    </source>
</evidence>